<dbReference type="Proteomes" id="UP000537260">
    <property type="component" value="Unassembled WGS sequence"/>
</dbReference>
<keyword evidence="3" id="KW-1185">Reference proteome</keyword>
<dbReference type="RefSeq" id="WP_179577762.1">
    <property type="nucleotide sequence ID" value="NZ_JACCFM010000001.1"/>
</dbReference>
<organism evidence="2 3">
    <name type="scientific">Glaciibacter psychrotolerans</name>
    <dbReference type="NCBI Taxonomy" id="670054"/>
    <lineage>
        <taxon>Bacteria</taxon>
        <taxon>Bacillati</taxon>
        <taxon>Actinomycetota</taxon>
        <taxon>Actinomycetes</taxon>
        <taxon>Micrococcales</taxon>
        <taxon>Microbacteriaceae</taxon>
        <taxon>Glaciibacter</taxon>
    </lineage>
</organism>
<keyword evidence="1" id="KW-1133">Transmembrane helix</keyword>
<protein>
    <recommendedName>
        <fullName evidence="4">DUF2946 domain-containing protein</fullName>
    </recommendedName>
</protein>
<feature type="transmembrane region" description="Helical" evidence="1">
    <location>
        <begin position="41"/>
        <end position="62"/>
    </location>
</feature>
<evidence type="ECO:0000313" key="3">
    <source>
        <dbReference type="Proteomes" id="UP000537260"/>
    </source>
</evidence>
<evidence type="ECO:0008006" key="4">
    <source>
        <dbReference type="Google" id="ProtNLM"/>
    </source>
</evidence>
<dbReference type="AlphaFoldDB" id="A0A7Z0J5B2"/>
<accession>A0A7Z0J5B2</accession>
<sequence length="180" mass="18827">MPQLIVARRSHGAPRIRESFVQPGVSNATPRASRADWAGTMLVRVALAIGIIVGILAMHSFLAPAPQANATMAGAISEASAQPEVSAALHHVVAASAVVTSGVANFAKDCAGCAGDLSMATMLCILALLTVALMLFAPRLMGRWHRQLWSLLLRLFSGPARYIAVVLPPPSLDALGISRT</sequence>
<dbReference type="EMBL" id="JACCFM010000001">
    <property type="protein sequence ID" value="NYJ18921.1"/>
    <property type="molecule type" value="Genomic_DNA"/>
</dbReference>
<name>A0A7Z0J5B2_9MICO</name>
<gene>
    <name evidence="2" type="ORF">HNR05_000712</name>
</gene>
<evidence type="ECO:0000313" key="2">
    <source>
        <dbReference type="EMBL" id="NYJ18921.1"/>
    </source>
</evidence>
<feature type="transmembrane region" description="Helical" evidence="1">
    <location>
        <begin position="117"/>
        <end position="137"/>
    </location>
</feature>
<keyword evidence="1" id="KW-0472">Membrane</keyword>
<keyword evidence="1" id="KW-0812">Transmembrane</keyword>
<comment type="caution">
    <text evidence="2">The sequence shown here is derived from an EMBL/GenBank/DDBJ whole genome shotgun (WGS) entry which is preliminary data.</text>
</comment>
<evidence type="ECO:0000256" key="1">
    <source>
        <dbReference type="SAM" id="Phobius"/>
    </source>
</evidence>
<reference evidence="2 3" key="1">
    <citation type="submission" date="2020-07" db="EMBL/GenBank/DDBJ databases">
        <title>Sequencing the genomes of 1000 actinobacteria strains.</title>
        <authorList>
            <person name="Klenk H.-P."/>
        </authorList>
    </citation>
    <scope>NUCLEOTIDE SEQUENCE [LARGE SCALE GENOMIC DNA]</scope>
    <source>
        <strain evidence="2 3">LI1</strain>
    </source>
</reference>
<proteinExistence type="predicted"/>